<dbReference type="SUPFAM" id="SSF48452">
    <property type="entry name" value="TPR-like"/>
    <property type="match status" value="1"/>
</dbReference>
<reference evidence="8" key="1">
    <citation type="journal article" date="2017" name="Nat. Commun.">
        <title>The North American bullfrog draft genome provides insight into hormonal regulation of long noncoding RNA.</title>
        <authorList>
            <person name="Hammond S.A."/>
            <person name="Warren R.L."/>
            <person name="Vandervalk B.P."/>
            <person name="Kucuk E."/>
            <person name="Khan H."/>
            <person name="Gibb E.A."/>
            <person name="Pandoh P."/>
            <person name="Kirk H."/>
            <person name="Zhao Y."/>
            <person name="Jones M."/>
            <person name="Mungall A.J."/>
            <person name="Coope R."/>
            <person name="Pleasance S."/>
            <person name="Moore R.A."/>
            <person name="Holt R.A."/>
            <person name="Round J.M."/>
            <person name="Ohora S."/>
            <person name="Walle B.V."/>
            <person name="Veldhoen N."/>
            <person name="Helbing C.C."/>
            <person name="Birol I."/>
        </authorList>
    </citation>
    <scope>NUCLEOTIDE SEQUENCE [LARGE SCALE GENOMIC DNA]</scope>
</reference>
<gene>
    <name evidence="7" type="ORF">AB205_0032370</name>
</gene>
<dbReference type="GO" id="GO:0005680">
    <property type="term" value="C:anaphase-promoting complex"/>
    <property type="evidence" value="ECO:0007669"/>
    <property type="project" value="TreeGrafter"/>
</dbReference>
<dbReference type="GO" id="GO:0005737">
    <property type="term" value="C:cytoplasm"/>
    <property type="evidence" value="ECO:0007669"/>
    <property type="project" value="TreeGrafter"/>
</dbReference>
<dbReference type="Gene3D" id="1.25.40.10">
    <property type="entry name" value="Tetratricopeptide repeat domain"/>
    <property type="match status" value="1"/>
</dbReference>
<keyword evidence="8" id="KW-1185">Reference proteome</keyword>
<dbReference type="GO" id="GO:0045842">
    <property type="term" value="P:positive regulation of mitotic metaphase/anaphase transition"/>
    <property type="evidence" value="ECO:0007669"/>
    <property type="project" value="TreeGrafter"/>
</dbReference>
<dbReference type="InterPro" id="IPR019734">
    <property type="entry name" value="TPR_rpt"/>
</dbReference>
<evidence type="ECO:0000256" key="5">
    <source>
        <dbReference type="ARBA" id="ARBA00022803"/>
    </source>
</evidence>
<keyword evidence="5" id="KW-0802">TPR repeat</keyword>
<evidence type="ECO:0000256" key="2">
    <source>
        <dbReference type="ARBA" id="ARBA00022737"/>
    </source>
</evidence>
<keyword evidence="6" id="KW-0131">Cell cycle</keyword>
<evidence type="ECO:0000313" key="7">
    <source>
        <dbReference type="EMBL" id="PIO35457.1"/>
    </source>
</evidence>
<name>A0A2G9S5P4_AQUCT</name>
<dbReference type="PANTHER" id="PTHR12558">
    <property type="entry name" value="CELL DIVISION CYCLE 16,23,27"/>
    <property type="match status" value="1"/>
</dbReference>
<dbReference type="SMART" id="SM00028">
    <property type="entry name" value="TPR"/>
    <property type="match status" value="3"/>
</dbReference>
<evidence type="ECO:0000256" key="6">
    <source>
        <dbReference type="ARBA" id="ARBA00023306"/>
    </source>
</evidence>
<accession>A0A2G9S5P4</accession>
<evidence type="ECO:0000313" key="8">
    <source>
        <dbReference type="Proteomes" id="UP000228934"/>
    </source>
</evidence>
<proteinExistence type="predicted"/>
<protein>
    <submittedName>
        <fullName evidence="7">Uncharacterized protein</fullName>
    </submittedName>
</protein>
<keyword evidence="1" id="KW-0132">Cell division</keyword>
<evidence type="ECO:0000256" key="3">
    <source>
        <dbReference type="ARBA" id="ARBA00022776"/>
    </source>
</evidence>
<dbReference type="AlphaFoldDB" id="A0A2G9S5P4"/>
<dbReference type="Proteomes" id="UP000228934">
    <property type="component" value="Unassembled WGS sequence"/>
</dbReference>
<keyword evidence="4" id="KW-0833">Ubl conjugation pathway</keyword>
<dbReference type="EMBL" id="KV926584">
    <property type="protein sequence ID" value="PIO35457.1"/>
    <property type="molecule type" value="Genomic_DNA"/>
</dbReference>
<feature type="non-terminal residue" evidence="7">
    <location>
        <position position="209"/>
    </location>
</feature>
<dbReference type="OrthoDB" id="10006270at2759"/>
<keyword evidence="3" id="KW-0498">Mitosis</keyword>
<evidence type="ECO:0000256" key="1">
    <source>
        <dbReference type="ARBA" id="ARBA00022618"/>
    </source>
</evidence>
<keyword evidence="2" id="KW-0677">Repeat</keyword>
<dbReference type="GO" id="GO:0051301">
    <property type="term" value="P:cell division"/>
    <property type="evidence" value="ECO:0007669"/>
    <property type="project" value="UniProtKB-KW"/>
</dbReference>
<evidence type="ECO:0000256" key="4">
    <source>
        <dbReference type="ARBA" id="ARBA00022786"/>
    </source>
</evidence>
<organism evidence="7 8">
    <name type="scientific">Aquarana catesbeiana</name>
    <name type="common">American bullfrog</name>
    <name type="synonym">Rana catesbeiana</name>
    <dbReference type="NCBI Taxonomy" id="8400"/>
    <lineage>
        <taxon>Eukaryota</taxon>
        <taxon>Metazoa</taxon>
        <taxon>Chordata</taxon>
        <taxon>Craniata</taxon>
        <taxon>Vertebrata</taxon>
        <taxon>Euteleostomi</taxon>
        <taxon>Amphibia</taxon>
        <taxon>Batrachia</taxon>
        <taxon>Anura</taxon>
        <taxon>Neobatrachia</taxon>
        <taxon>Ranoidea</taxon>
        <taxon>Ranidae</taxon>
        <taxon>Aquarana</taxon>
    </lineage>
</organism>
<sequence length="209" mass="23835">MVGHKNEHARRYLSKATTLERSYGPAWIAYGHSFAVESEHDQAMAAYFTAAQLMKGCHLPMLYIGLEYGLTNNSKLAERFFSQALSIAPEDPFVMHEVGVVAFQNGDWKTAEKWFLEALEKIRAIGNEVTVDKWEPLLNNLEMFDLRKRGDWNSSLYPGAIEEVPHSSRHSSCQILENCRRIPPIRLNQTVEAAVTAWRLMPLAQEKEL</sequence>
<dbReference type="InterPro" id="IPR011990">
    <property type="entry name" value="TPR-like_helical_dom_sf"/>
</dbReference>
<dbReference type="PANTHER" id="PTHR12558:SF9">
    <property type="entry name" value="CELL DIVISION CYCLE PROTEIN 16 HOMOLOG"/>
    <property type="match status" value="1"/>
</dbReference>
<dbReference type="GO" id="GO:0031145">
    <property type="term" value="P:anaphase-promoting complex-dependent catabolic process"/>
    <property type="evidence" value="ECO:0007669"/>
    <property type="project" value="TreeGrafter"/>
</dbReference>
<dbReference type="GO" id="GO:0016567">
    <property type="term" value="P:protein ubiquitination"/>
    <property type="evidence" value="ECO:0007669"/>
    <property type="project" value="TreeGrafter"/>
</dbReference>